<dbReference type="Proteomes" id="UP000737171">
    <property type="component" value="Unassembled WGS sequence"/>
</dbReference>
<evidence type="ECO:0000256" key="3">
    <source>
        <dbReference type="ARBA" id="ARBA00022737"/>
    </source>
</evidence>
<comment type="similarity">
    <text evidence="5">Belongs to the Rap family.</text>
</comment>
<dbReference type="PANTHER" id="PTHR46630">
    <property type="entry name" value="TETRATRICOPEPTIDE REPEAT PROTEIN 29"/>
    <property type="match status" value="1"/>
</dbReference>
<evidence type="ECO:0000256" key="1">
    <source>
        <dbReference type="ARBA" id="ARBA00004496"/>
    </source>
</evidence>
<evidence type="ECO:0000313" key="7">
    <source>
        <dbReference type="Proteomes" id="UP000737171"/>
    </source>
</evidence>
<protein>
    <submittedName>
        <fullName evidence="6">Tetratricopeptide repeat protein</fullName>
    </submittedName>
</protein>
<dbReference type="InterPro" id="IPR019734">
    <property type="entry name" value="TPR_rpt"/>
</dbReference>
<dbReference type="Gene3D" id="1.25.40.10">
    <property type="entry name" value="Tetratricopeptide repeat domain"/>
    <property type="match status" value="2"/>
</dbReference>
<keyword evidence="7" id="KW-1185">Reference proteome</keyword>
<name>A0ABX2ETA3_9BURK</name>
<evidence type="ECO:0000256" key="4">
    <source>
        <dbReference type="ARBA" id="ARBA00022803"/>
    </source>
</evidence>
<dbReference type="InterPro" id="IPR051476">
    <property type="entry name" value="Bac_ResReg_Asp_Phosphatase"/>
</dbReference>
<evidence type="ECO:0000313" key="6">
    <source>
        <dbReference type="EMBL" id="NRF71896.1"/>
    </source>
</evidence>
<dbReference type="EMBL" id="JABRWJ010000015">
    <property type="protein sequence ID" value="NRF71896.1"/>
    <property type="molecule type" value="Genomic_DNA"/>
</dbReference>
<dbReference type="SMART" id="SM00028">
    <property type="entry name" value="TPR"/>
    <property type="match status" value="5"/>
</dbReference>
<comment type="subcellular location">
    <subcellularLocation>
        <location evidence="1">Cytoplasm</location>
    </subcellularLocation>
</comment>
<reference evidence="6 7" key="1">
    <citation type="submission" date="2020-05" db="EMBL/GenBank/DDBJ databases">
        <title>Aquincola sp. isolate from soil.</title>
        <authorList>
            <person name="Han J."/>
            <person name="Kim D.-U."/>
        </authorList>
    </citation>
    <scope>NUCLEOTIDE SEQUENCE [LARGE SCALE GENOMIC DNA]</scope>
    <source>
        <strain evidence="6 7">S2</strain>
    </source>
</reference>
<evidence type="ECO:0000256" key="2">
    <source>
        <dbReference type="ARBA" id="ARBA00022490"/>
    </source>
</evidence>
<comment type="caution">
    <text evidence="6">The sequence shown here is derived from an EMBL/GenBank/DDBJ whole genome shotgun (WGS) entry which is preliminary data.</text>
</comment>
<organism evidence="6 7">
    <name type="scientific">Pseudaquabacterium terrae</name>
    <dbReference type="NCBI Taxonomy" id="2732868"/>
    <lineage>
        <taxon>Bacteria</taxon>
        <taxon>Pseudomonadati</taxon>
        <taxon>Pseudomonadota</taxon>
        <taxon>Betaproteobacteria</taxon>
        <taxon>Burkholderiales</taxon>
        <taxon>Sphaerotilaceae</taxon>
        <taxon>Pseudaquabacterium</taxon>
    </lineage>
</organism>
<dbReference type="Pfam" id="PF13424">
    <property type="entry name" value="TPR_12"/>
    <property type="match status" value="1"/>
</dbReference>
<accession>A0ABX2ETA3</accession>
<keyword evidence="2" id="KW-0963">Cytoplasm</keyword>
<evidence type="ECO:0000256" key="5">
    <source>
        <dbReference type="ARBA" id="ARBA00038253"/>
    </source>
</evidence>
<proteinExistence type="inferred from homology"/>
<keyword evidence="4" id="KW-0802">TPR repeat</keyword>
<dbReference type="InterPro" id="IPR011990">
    <property type="entry name" value="TPR-like_helical_dom_sf"/>
</dbReference>
<dbReference type="PANTHER" id="PTHR46630:SF1">
    <property type="entry name" value="TETRATRICOPEPTIDE REPEAT PROTEIN 29"/>
    <property type="match status" value="1"/>
</dbReference>
<gene>
    <name evidence="6" type="ORF">HLB44_33410</name>
</gene>
<dbReference type="SUPFAM" id="SSF48452">
    <property type="entry name" value="TPR-like"/>
    <property type="match status" value="2"/>
</dbReference>
<sequence length="383" mass="42356">MTETALPPQPTSDAEFADRLQASIRALAEGRHAQGADEAQLAIERAQLQSLPAAELARAFHLLATHQWRLGLFEDAALTARRALVLWQQLADPGPSCETHCLIATAFTELGLYEEALRHAAAAFDLARRHRLPAREIEALNRLGICHERLGDPERGEQYLLSALQQARQVGDEGAEMMALNNLAATGIGAYHLLSQRGENASAHAFLQRSRVHAEAVLLLVDRGADAYRQGVVRGNLGEILSLLGEFDAGETLLQGTIELARERGYRAVELRTRYNLGELRMMQGRHADALTELQATLEGLRQHDHAITRMRVHRALHQSYKALGQFEPALKHFEAYHAMEMQRLSLQARAQARLMVNRQDIDLALASAPAPFASAPMPLQRG</sequence>
<keyword evidence="3" id="KW-0677">Repeat</keyword>
<dbReference type="RefSeq" id="WP_173134050.1">
    <property type="nucleotide sequence ID" value="NZ_JABRWJ010000015.1"/>
</dbReference>